<protein>
    <submittedName>
        <fullName evidence="1">Uncharacterized protein</fullName>
    </submittedName>
</protein>
<organism evidence="1 2">
    <name type="scientific">Smallanthus sonchifolius</name>
    <dbReference type="NCBI Taxonomy" id="185202"/>
    <lineage>
        <taxon>Eukaryota</taxon>
        <taxon>Viridiplantae</taxon>
        <taxon>Streptophyta</taxon>
        <taxon>Embryophyta</taxon>
        <taxon>Tracheophyta</taxon>
        <taxon>Spermatophyta</taxon>
        <taxon>Magnoliopsida</taxon>
        <taxon>eudicotyledons</taxon>
        <taxon>Gunneridae</taxon>
        <taxon>Pentapetalae</taxon>
        <taxon>asterids</taxon>
        <taxon>campanulids</taxon>
        <taxon>Asterales</taxon>
        <taxon>Asteraceae</taxon>
        <taxon>Asteroideae</taxon>
        <taxon>Heliantheae alliance</taxon>
        <taxon>Millerieae</taxon>
        <taxon>Smallanthus</taxon>
    </lineage>
</organism>
<dbReference type="EMBL" id="CM042025">
    <property type="protein sequence ID" value="KAI3806411.1"/>
    <property type="molecule type" value="Genomic_DNA"/>
</dbReference>
<evidence type="ECO:0000313" key="2">
    <source>
        <dbReference type="Proteomes" id="UP001056120"/>
    </source>
</evidence>
<comment type="caution">
    <text evidence="1">The sequence shown here is derived from an EMBL/GenBank/DDBJ whole genome shotgun (WGS) entry which is preliminary data.</text>
</comment>
<reference evidence="2" key="1">
    <citation type="journal article" date="2022" name="Mol. Ecol. Resour.">
        <title>The genomes of chicory, endive, great burdock and yacon provide insights into Asteraceae palaeo-polyploidization history and plant inulin production.</title>
        <authorList>
            <person name="Fan W."/>
            <person name="Wang S."/>
            <person name="Wang H."/>
            <person name="Wang A."/>
            <person name="Jiang F."/>
            <person name="Liu H."/>
            <person name="Zhao H."/>
            <person name="Xu D."/>
            <person name="Zhang Y."/>
        </authorList>
    </citation>
    <scope>NUCLEOTIDE SEQUENCE [LARGE SCALE GENOMIC DNA]</scope>
    <source>
        <strain evidence="2">cv. Yunnan</strain>
    </source>
</reference>
<proteinExistence type="predicted"/>
<evidence type="ECO:0000313" key="1">
    <source>
        <dbReference type="EMBL" id="KAI3806411.1"/>
    </source>
</evidence>
<sequence>MDFMAISASSICWSTRNHTLPEMAISASSICWSTWSHESRVQRKKPSFDRSGSGEENDSFVTLSSRGEEEEEEEDREGGSHWPEMCIEKLRSVTIG</sequence>
<keyword evidence="2" id="KW-1185">Reference proteome</keyword>
<name>A0ACB9IG03_9ASTR</name>
<accession>A0ACB9IG03</accession>
<gene>
    <name evidence="1" type="ORF">L1987_22316</name>
</gene>
<reference evidence="1 2" key="2">
    <citation type="journal article" date="2022" name="Mol. Ecol. Resour.">
        <title>The genomes of chicory, endive, great burdock and yacon provide insights into Asteraceae paleo-polyploidization history and plant inulin production.</title>
        <authorList>
            <person name="Fan W."/>
            <person name="Wang S."/>
            <person name="Wang H."/>
            <person name="Wang A."/>
            <person name="Jiang F."/>
            <person name="Liu H."/>
            <person name="Zhao H."/>
            <person name="Xu D."/>
            <person name="Zhang Y."/>
        </authorList>
    </citation>
    <scope>NUCLEOTIDE SEQUENCE [LARGE SCALE GENOMIC DNA]</scope>
    <source>
        <strain evidence="2">cv. Yunnan</strain>
        <tissue evidence="1">Leaves</tissue>
    </source>
</reference>
<dbReference type="Proteomes" id="UP001056120">
    <property type="component" value="Linkage Group LG08"/>
</dbReference>